<protein>
    <recommendedName>
        <fullName evidence="1">DAC domain-containing protein</fullName>
    </recommendedName>
</protein>
<dbReference type="RefSeq" id="WP_043395891.1">
    <property type="nucleotide sequence ID" value="NZ_JPMI01000109.1"/>
</dbReference>
<evidence type="ECO:0000313" key="2">
    <source>
        <dbReference type="EMBL" id="KFA92060.1"/>
    </source>
</evidence>
<evidence type="ECO:0000313" key="3">
    <source>
        <dbReference type="Proteomes" id="UP000028547"/>
    </source>
</evidence>
<accession>A0A084SUC5</accession>
<dbReference type="InterPro" id="IPR003390">
    <property type="entry name" value="DNA_integrity_scan_DisA_N"/>
</dbReference>
<dbReference type="PROSITE" id="PS51794">
    <property type="entry name" value="DAC"/>
    <property type="match status" value="1"/>
</dbReference>
<dbReference type="InterPro" id="IPR036888">
    <property type="entry name" value="DNA_integrity_DisA_N_sf"/>
</dbReference>
<feature type="domain" description="DAC" evidence="1">
    <location>
        <begin position="286"/>
        <end position="449"/>
    </location>
</feature>
<dbReference type="Proteomes" id="UP000028547">
    <property type="component" value="Unassembled WGS sequence"/>
</dbReference>
<organism evidence="2 3">
    <name type="scientific">Archangium violaceum Cb vi76</name>
    <dbReference type="NCBI Taxonomy" id="1406225"/>
    <lineage>
        <taxon>Bacteria</taxon>
        <taxon>Pseudomonadati</taxon>
        <taxon>Myxococcota</taxon>
        <taxon>Myxococcia</taxon>
        <taxon>Myxococcales</taxon>
        <taxon>Cystobacterineae</taxon>
        <taxon>Archangiaceae</taxon>
        <taxon>Archangium</taxon>
    </lineage>
</organism>
<gene>
    <name evidence="2" type="ORF">Q664_17225</name>
</gene>
<sequence>MRTRRPLVVIDALASLATAFKDIFPGSTTSSLSADELAAHVAELGPRAALKPKVLPLDERRLAALLYFDQPTPQAGLLIDLRRPVRVGDSHFARSFCRVFNDDLTHVTSARSLDEHWAALEQTRLRRAVARYLNSRPHKMSNWVRAMEDSMALTYEGRNVRHCLIIARKASQLVQKLQNKFIPLPGGLSIENALLKEKWIRTVVDGRRVALLASMQSGSIIGFISLAEVDRNEAALRYAPHETLVPVQAVLAHAAHDVALVTSPQSDLFILSGKGSVFQKSHGHWRVLDYEALHERISSRFREDVVIGVLRAAIDLAYERTGALFCLLDSNQELTDLVPDHGHPLAANSHLRRSLRGQNISVWAQRQVITAAAATDGAVVLDQDGSVLDIACMVSSPKEIARLGVREPSMPGARALAAWRASFRGVAINVSEDGPITVYERGAEIGRIG</sequence>
<name>A0A084SUC5_9BACT</name>
<dbReference type="SUPFAM" id="SSF143597">
    <property type="entry name" value="YojJ-like"/>
    <property type="match status" value="1"/>
</dbReference>
<dbReference type="EMBL" id="JPMI01000109">
    <property type="protein sequence ID" value="KFA92060.1"/>
    <property type="molecule type" value="Genomic_DNA"/>
</dbReference>
<dbReference type="AlphaFoldDB" id="A0A084SUC5"/>
<evidence type="ECO:0000259" key="1">
    <source>
        <dbReference type="PROSITE" id="PS51794"/>
    </source>
</evidence>
<dbReference type="Gene3D" id="3.40.1700.10">
    <property type="entry name" value="DNA integrity scanning protein, DisA, N-terminal domain"/>
    <property type="match status" value="1"/>
</dbReference>
<comment type="caution">
    <text evidence="2">The sequence shown here is derived from an EMBL/GenBank/DDBJ whole genome shotgun (WGS) entry which is preliminary data.</text>
</comment>
<reference evidence="2 3" key="1">
    <citation type="submission" date="2014-07" db="EMBL/GenBank/DDBJ databases">
        <title>Draft Genome Sequence of Gephyronic Acid Producer, Cystobacter violaceus Strain Cb vi76.</title>
        <authorList>
            <person name="Stevens D.C."/>
            <person name="Young J."/>
            <person name="Carmichael R."/>
            <person name="Tan J."/>
            <person name="Taylor R.E."/>
        </authorList>
    </citation>
    <scope>NUCLEOTIDE SEQUENCE [LARGE SCALE GENOMIC DNA]</scope>
    <source>
        <strain evidence="2 3">Cb vi76</strain>
    </source>
</reference>
<proteinExistence type="predicted"/>